<dbReference type="Pfam" id="PF00571">
    <property type="entry name" value="CBS"/>
    <property type="match status" value="2"/>
</dbReference>
<evidence type="ECO:0000256" key="7">
    <source>
        <dbReference type="ARBA" id="ARBA00023122"/>
    </source>
</evidence>
<dbReference type="SUPFAM" id="SSF56176">
    <property type="entry name" value="FAD-binding/transporter-associated domain-like"/>
    <property type="match status" value="1"/>
</dbReference>
<keyword evidence="5" id="KW-0677">Repeat</keyword>
<keyword evidence="4 10" id="KW-0812">Transmembrane</keyword>
<evidence type="ECO:0000259" key="12">
    <source>
        <dbReference type="PROSITE" id="PS51371"/>
    </source>
</evidence>
<dbReference type="Gene3D" id="3.10.580.10">
    <property type="entry name" value="CBS-domain"/>
    <property type="match status" value="1"/>
</dbReference>
<dbReference type="InterPro" id="IPR046342">
    <property type="entry name" value="CBS_dom_sf"/>
</dbReference>
<feature type="transmembrane region" description="Helical" evidence="11">
    <location>
        <begin position="59"/>
        <end position="83"/>
    </location>
</feature>
<name>A0ABT5V5L4_9ACTO</name>
<dbReference type="Gene3D" id="3.30.465.10">
    <property type="match status" value="1"/>
</dbReference>
<feature type="transmembrane region" description="Helical" evidence="11">
    <location>
        <begin position="6"/>
        <end position="29"/>
    </location>
</feature>
<feature type="transmembrane region" description="Helical" evidence="11">
    <location>
        <begin position="143"/>
        <end position="165"/>
    </location>
</feature>
<accession>A0ABT5V5L4</accession>
<keyword evidence="15" id="KW-1185">Reference proteome</keyword>
<dbReference type="SUPFAM" id="SSF54631">
    <property type="entry name" value="CBS-domain pair"/>
    <property type="match status" value="1"/>
</dbReference>
<evidence type="ECO:0000256" key="3">
    <source>
        <dbReference type="ARBA" id="ARBA00022475"/>
    </source>
</evidence>
<dbReference type="CDD" id="cd04590">
    <property type="entry name" value="CBS_pair_CorC_HlyC_assoc"/>
    <property type="match status" value="1"/>
</dbReference>
<feature type="domain" description="CNNM transmembrane" evidence="13">
    <location>
        <begin position="1"/>
        <end position="201"/>
    </location>
</feature>
<evidence type="ECO:0000313" key="14">
    <source>
        <dbReference type="EMBL" id="MDE1656263.1"/>
    </source>
</evidence>
<dbReference type="InterPro" id="IPR005170">
    <property type="entry name" value="Transptr-assoc_dom"/>
</dbReference>
<evidence type="ECO:0000256" key="2">
    <source>
        <dbReference type="ARBA" id="ARBA00006337"/>
    </source>
</evidence>
<comment type="caution">
    <text evidence="14">The sequence shown here is derived from an EMBL/GenBank/DDBJ whole genome shotgun (WGS) entry which is preliminary data.</text>
</comment>
<sequence>MSPLAMNIIWVIVFTLIGAFFAASEIALVSLRQTQIDEMAENSASGKTIQRLTADSNQFLSAVQVGVTLAGFFSASFGAASIAPEIAPTFRAWGMSENGATTLAFVLTTLVISYISIVFGELVPKRIALQSAETISTVAARPLAFITAVLRPVIWFLGVSVNGVLRLLRRDPKEQREEMGVAELRAFVASQETIGTEERDMVVSMLSVSDRTVQEVMTPRTEVEFLDAELSLKEARPLVTALEHSRYPVRRGGNDDDVIGFLHIRDMLAPAPTAQRVSDLVRPVTFFPTGKDVLEALSDLRKAHAHLAIVVDEYGGTDGIVTIEDVMEEFVGEIRDEYDREVPKVQVHGGVRDMDGLSTRPEVLKMLGVELPEGPFDTLAGYIIAQLGRMPQVGDSTRLGAVELTVQSLDGRRIDRVRVDQVTESEDIAMARMEGHSEAGRQH</sequence>
<dbReference type="InterPro" id="IPR051676">
    <property type="entry name" value="UPF0053_domain"/>
</dbReference>
<evidence type="ECO:0000259" key="13">
    <source>
        <dbReference type="PROSITE" id="PS51846"/>
    </source>
</evidence>
<evidence type="ECO:0000256" key="4">
    <source>
        <dbReference type="ARBA" id="ARBA00022692"/>
    </source>
</evidence>
<feature type="domain" description="CBS" evidence="12">
    <location>
        <begin position="280"/>
        <end position="337"/>
    </location>
</feature>
<dbReference type="EMBL" id="JARBHI010000008">
    <property type="protein sequence ID" value="MDE1656263.1"/>
    <property type="molecule type" value="Genomic_DNA"/>
</dbReference>
<dbReference type="InterPro" id="IPR000644">
    <property type="entry name" value="CBS_dom"/>
</dbReference>
<dbReference type="RefSeq" id="WP_274755749.1">
    <property type="nucleotide sequence ID" value="NZ_CAMXYX010000046.1"/>
</dbReference>
<feature type="transmembrane region" description="Helical" evidence="11">
    <location>
        <begin position="103"/>
        <end position="123"/>
    </location>
</feature>
<dbReference type="PROSITE" id="PS51371">
    <property type="entry name" value="CBS"/>
    <property type="match status" value="1"/>
</dbReference>
<keyword evidence="3" id="KW-1003">Cell membrane</keyword>
<dbReference type="Pfam" id="PF01595">
    <property type="entry name" value="CNNM"/>
    <property type="match status" value="1"/>
</dbReference>
<dbReference type="Proteomes" id="UP001219297">
    <property type="component" value="Unassembled WGS sequence"/>
</dbReference>
<evidence type="ECO:0000256" key="10">
    <source>
        <dbReference type="PROSITE-ProRule" id="PRU01193"/>
    </source>
</evidence>
<reference evidence="14 15" key="1">
    <citation type="submission" date="2023-02" db="EMBL/GenBank/DDBJ databases">
        <title>Defining the Infant Male Urobiome and Moving Towards Mechanisms in Urobiome Research.</title>
        <authorList>
            <person name="Reasoner S."/>
            <person name="Flores V."/>
            <person name="Van Horn G."/>
            <person name="Morales G."/>
            <person name="Peard L."/>
            <person name="Abelson B."/>
            <person name="Manuel C."/>
            <person name="Lee J."/>
            <person name="Baker B."/>
            <person name="Williams T."/>
            <person name="Schmitz J."/>
            <person name="Clayton D."/>
            <person name="Hadjifrangiskou M."/>
        </authorList>
    </citation>
    <scope>NUCLEOTIDE SEQUENCE [LARGE SCALE GENOMIC DNA]</scope>
    <source>
        <strain evidence="14 15">AS1053</strain>
    </source>
</reference>
<evidence type="ECO:0000256" key="1">
    <source>
        <dbReference type="ARBA" id="ARBA00004651"/>
    </source>
</evidence>
<dbReference type="PANTHER" id="PTHR43099:SF2">
    <property type="entry name" value="UPF0053 PROTEIN YRKA"/>
    <property type="match status" value="1"/>
</dbReference>
<keyword evidence="8 10" id="KW-0472">Membrane</keyword>
<dbReference type="InterPro" id="IPR036318">
    <property type="entry name" value="FAD-bd_PCMH-like_sf"/>
</dbReference>
<evidence type="ECO:0000256" key="9">
    <source>
        <dbReference type="PROSITE-ProRule" id="PRU00703"/>
    </source>
</evidence>
<protein>
    <submittedName>
        <fullName evidence="14">Hemolysin family protein</fullName>
    </submittedName>
</protein>
<evidence type="ECO:0000313" key="15">
    <source>
        <dbReference type="Proteomes" id="UP001219297"/>
    </source>
</evidence>
<organism evidence="14 15">
    <name type="scientific">Actinotignum sanguinis</name>
    <dbReference type="NCBI Taxonomy" id="1445614"/>
    <lineage>
        <taxon>Bacteria</taxon>
        <taxon>Bacillati</taxon>
        <taxon>Actinomycetota</taxon>
        <taxon>Actinomycetes</taxon>
        <taxon>Actinomycetales</taxon>
        <taxon>Actinomycetaceae</taxon>
        <taxon>Actinotignum</taxon>
    </lineage>
</organism>
<evidence type="ECO:0000256" key="11">
    <source>
        <dbReference type="SAM" id="Phobius"/>
    </source>
</evidence>
<dbReference type="PROSITE" id="PS51846">
    <property type="entry name" value="CNNM"/>
    <property type="match status" value="1"/>
</dbReference>
<keyword evidence="6 10" id="KW-1133">Transmembrane helix</keyword>
<dbReference type="SMART" id="SM01091">
    <property type="entry name" value="CorC_HlyC"/>
    <property type="match status" value="1"/>
</dbReference>
<keyword evidence="7 9" id="KW-0129">CBS domain</keyword>
<gene>
    <name evidence="14" type="ORF">PWJ81_04175</name>
</gene>
<evidence type="ECO:0000256" key="5">
    <source>
        <dbReference type="ARBA" id="ARBA00022737"/>
    </source>
</evidence>
<dbReference type="Pfam" id="PF03471">
    <property type="entry name" value="CorC_HlyC"/>
    <property type="match status" value="1"/>
</dbReference>
<evidence type="ECO:0000256" key="8">
    <source>
        <dbReference type="ARBA" id="ARBA00023136"/>
    </source>
</evidence>
<dbReference type="PANTHER" id="PTHR43099">
    <property type="entry name" value="UPF0053 PROTEIN YRKA"/>
    <property type="match status" value="1"/>
</dbReference>
<proteinExistence type="inferred from homology"/>
<dbReference type="InterPro" id="IPR016169">
    <property type="entry name" value="FAD-bd_PCMH_sub2"/>
</dbReference>
<comment type="subcellular location">
    <subcellularLocation>
        <location evidence="1">Cell membrane</location>
        <topology evidence="1">Multi-pass membrane protein</topology>
    </subcellularLocation>
</comment>
<evidence type="ECO:0000256" key="6">
    <source>
        <dbReference type="ARBA" id="ARBA00022989"/>
    </source>
</evidence>
<comment type="similarity">
    <text evidence="2">Belongs to the UPF0053 family.</text>
</comment>
<dbReference type="InterPro" id="IPR002550">
    <property type="entry name" value="CNNM"/>
</dbReference>
<dbReference type="InterPro" id="IPR044751">
    <property type="entry name" value="Ion_transp-like_CBS"/>
</dbReference>